<protein>
    <recommendedName>
        <fullName evidence="4">Heat shock protein 70</fullName>
    </recommendedName>
</protein>
<dbReference type="SUPFAM" id="SSF100934">
    <property type="entry name" value="Heat shock protein 70kD (HSP70), C-terminal subdomain"/>
    <property type="match status" value="1"/>
</dbReference>
<dbReference type="FunFam" id="3.30.30.30:FF:000001">
    <property type="entry name" value="heat shock 70 kDa protein-like"/>
    <property type="match status" value="1"/>
</dbReference>
<accession>A0A6C0JAP4</accession>
<dbReference type="FunFam" id="2.60.34.10:FF:000002">
    <property type="entry name" value="Heat shock 70 kDa"/>
    <property type="match status" value="1"/>
</dbReference>
<dbReference type="Pfam" id="PF00012">
    <property type="entry name" value="HSP70"/>
    <property type="match status" value="1"/>
</dbReference>
<organism evidence="3">
    <name type="scientific">viral metagenome</name>
    <dbReference type="NCBI Taxonomy" id="1070528"/>
    <lineage>
        <taxon>unclassified sequences</taxon>
        <taxon>metagenomes</taxon>
        <taxon>organismal metagenomes</taxon>
    </lineage>
</organism>
<dbReference type="SUPFAM" id="SSF53067">
    <property type="entry name" value="Actin-like ATPase domain"/>
    <property type="match status" value="2"/>
</dbReference>
<dbReference type="GO" id="GO:0140662">
    <property type="term" value="F:ATP-dependent protein folding chaperone"/>
    <property type="evidence" value="ECO:0007669"/>
    <property type="project" value="InterPro"/>
</dbReference>
<dbReference type="NCBIfam" id="NF001413">
    <property type="entry name" value="PRK00290.1"/>
    <property type="match status" value="1"/>
</dbReference>
<dbReference type="Gene3D" id="3.30.420.40">
    <property type="match status" value="2"/>
</dbReference>
<dbReference type="InterPro" id="IPR013126">
    <property type="entry name" value="Hsp_70_fam"/>
</dbReference>
<proteinExistence type="predicted"/>
<dbReference type="Gene3D" id="2.60.34.10">
    <property type="entry name" value="Substrate Binding Domain Of DNAk, Chain A, domain 1"/>
    <property type="match status" value="1"/>
</dbReference>
<evidence type="ECO:0000256" key="2">
    <source>
        <dbReference type="ARBA" id="ARBA00022840"/>
    </source>
</evidence>
<dbReference type="FunFam" id="3.90.640.10:FF:000002">
    <property type="entry name" value="Heat shock 70 kDa"/>
    <property type="match status" value="1"/>
</dbReference>
<dbReference type="InterPro" id="IPR029047">
    <property type="entry name" value="HSP70_peptide-bd_sf"/>
</dbReference>
<keyword evidence="2" id="KW-0067">ATP-binding</keyword>
<dbReference type="PRINTS" id="PR00301">
    <property type="entry name" value="HEATSHOCK70"/>
</dbReference>
<dbReference type="InterPro" id="IPR029048">
    <property type="entry name" value="HSP70_C_sf"/>
</dbReference>
<evidence type="ECO:0000313" key="3">
    <source>
        <dbReference type="EMBL" id="QHU01617.1"/>
    </source>
</evidence>
<sequence>MATIGIDLGTTYSAVGIYKNGSVEIVPNENGNRTTPSYVSFSNNERLIGDSAKSGAVRNYKNTVYDAKRLIGRSFTDAKLVEDIKQLTFKVVNDNNQPKIKVKYNDEDKLFRPEEISSMILSNMKEIAESYLGTEVKNAVITVPAYFNDNQRQATKNAGSIAGLNVLRIINEPTAAAIAYGLNDESDEEKNILVFDCGGGTLDVTLLTIDNGLFEVKATAGDTHLGGEDFDNILVKYFMKDFKKKTKLDMSKSKKAIGKLRKACETAKRTLSTATSATIDIDSLFDGEDYNNNITRAKFENLCSEHFENCLRPVNQVLIDSGMNKSQIHDIVLVGGSTRIPKLQQMLSNKFDGKSLCKSINPDECVAYGAAVQAAMLSGESDEKLDQILLLDVSPLSLGLETAGGVMTVLIPRNSTIPCNKKQVFSTYVDNQPAVTIQVYEGERSMTKDCHQLGEFKLGGIPPAPRGTPQIEVTFDVDVNGILNVSALDKITNVKNNVTIQNNNSRLTPQEIENMLEEANKFKEDDEKNRQTVKSKTDLENYVYNLNNSLPNIDAKLGKEEKEILQTIITETLEWIEEEKREKEAYDSKKEDVEMVVKPIISAVYN</sequence>
<dbReference type="PROSITE" id="PS01036">
    <property type="entry name" value="HSP70_3"/>
    <property type="match status" value="1"/>
</dbReference>
<dbReference type="AlphaFoldDB" id="A0A6C0JAP4"/>
<dbReference type="PANTHER" id="PTHR19375">
    <property type="entry name" value="HEAT SHOCK PROTEIN 70KDA"/>
    <property type="match status" value="1"/>
</dbReference>
<name>A0A6C0JAP4_9ZZZZ</name>
<dbReference type="EMBL" id="MN740346">
    <property type="protein sequence ID" value="QHU01617.1"/>
    <property type="molecule type" value="Genomic_DNA"/>
</dbReference>
<dbReference type="Gene3D" id="1.20.1270.10">
    <property type="match status" value="1"/>
</dbReference>
<dbReference type="SUPFAM" id="SSF100920">
    <property type="entry name" value="Heat shock protein 70kD (HSP70), peptide-binding domain"/>
    <property type="match status" value="1"/>
</dbReference>
<dbReference type="InterPro" id="IPR043129">
    <property type="entry name" value="ATPase_NBD"/>
</dbReference>
<dbReference type="Gene3D" id="3.30.30.30">
    <property type="match status" value="1"/>
</dbReference>
<keyword evidence="1" id="KW-0547">Nucleotide-binding</keyword>
<evidence type="ECO:0008006" key="4">
    <source>
        <dbReference type="Google" id="ProtNLM"/>
    </source>
</evidence>
<dbReference type="FunFam" id="3.30.420.40:FF:000026">
    <property type="entry name" value="Heat shock protein 70"/>
    <property type="match status" value="1"/>
</dbReference>
<reference evidence="3" key="1">
    <citation type="journal article" date="2020" name="Nature">
        <title>Giant virus diversity and host interactions through global metagenomics.</title>
        <authorList>
            <person name="Schulz F."/>
            <person name="Roux S."/>
            <person name="Paez-Espino D."/>
            <person name="Jungbluth S."/>
            <person name="Walsh D.A."/>
            <person name="Denef V.J."/>
            <person name="McMahon K.D."/>
            <person name="Konstantinidis K.T."/>
            <person name="Eloe-Fadrosh E.A."/>
            <person name="Kyrpides N.C."/>
            <person name="Woyke T."/>
        </authorList>
    </citation>
    <scope>NUCLEOTIDE SEQUENCE</scope>
    <source>
        <strain evidence="3">GVMAG-M-3300025874-2</strain>
    </source>
</reference>
<dbReference type="GO" id="GO:0005524">
    <property type="term" value="F:ATP binding"/>
    <property type="evidence" value="ECO:0007669"/>
    <property type="project" value="UniProtKB-KW"/>
</dbReference>
<evidence type="ECO:0000256" key="1">
    <source>
        <dbReference type="ARBA" id="ARBA00022741"/>
    </source>
</evidence>
<dbReference type="InterPro" id="IPR018181">
    <property type="entry name" value="Heat_shock_70_CS"/>
</dbReference>
<dbReference type="PROSITE" id="PS00297">
    <property type="entry name" value="HSP70_1"/>
    <property type="match status" value="1"/>
</dbReference>
<dbReference type="Gene3D" id="3.90.640.10">
    <property type="entry name" value="Actin, Chain A, domain 4"/>
    <property type="match status" value="1"/>
</dbReference>